<dbReference type="Proteomes" id="UP000250079">
    <property type="component" value="Chromosome"/>
</dbReference>
<organism evidence="1 2">
    <name type="scientific">Granulosicoccus antarcticus IMCC3135</name>
    <dbReference type="NCBI Taxonomy" id="1192854"/>
    <lineage>
        <taxon>Bacteria</taxon>
        <taxon>Pseudomonadati</taxon>
        <taxon>Pseudomonadota</taxon>
        <taxon>Gammaproteobacteria</taxon>
        <taxon>Chromatiales</taxon>
        <taxon>Granulosicoccaceae</taxon>
        <taxon>Granulosicoccus</taxon>
    </lineage>
</organism>
<name>A0A2Z2NRY5_9GAMM</name>
<protein>
    <submittedName>
        <fullName evidence="1">Uncharacterized protein</fullName>
    </submittedName>
</protein>
<dbReference type="AlphaFoldDB" id="A0A2Z2NRY5"/>
<evidence type="ECO:0000313" key="1">
    <source>
        <dbReference type="EMBL" id="ASJ72761.1"/>
    </source>
</evidence>
<reference evidence="1 2" key="1">
    <citation type="submission" date="2016-12" db="EMBL/GenBank/DDBJ databases">
        <authorList>
            <person name="Song W.-J."/>
            <person name="Kurnit D.M."/>
        </authorList>
    </citation>
    <scope>NUCLEOTIDE SEQUENCE [LARGE SCALE GENOMIC DNA]</scope>
    <source>
        <strain evidence="1 2">IMCC3135</strain>
    </source>
</reference>
<dbReference type="EMBL" id="CP018632">
    <property type="protein sequence ID" value="ASJ72761.1"/>
    <property type="molecule type" value="Genomic_DNA"/>
</dbReference>
<gene>
    <name evidence="1" type="ORF">IMCC3135_13380</name>
</gene>
<keyword evidence="2" id="KW-1185">Reference proteome</keyword>
<accession>A0A2Z2NRY5</accession>
<proteinExistence type="predicted"/>
<dbReference type="KEGG" id="gai:IMCC3135_13380"/>
<sequence length="69" mass="8088">MPKSCKSSLPGAEVVRGEVLEKCLRRSLIARLAQEPIRLYSYVLLRYSEYSCMYAFYKSDLRVVFLYVK</sequence>
<evidence type="ECO:0000313" key="2">
    <source>
        <dbReference type="Proteomes" id="UP000250079"/>
    </source>
</evidence>